<dbReference type="PANTHER" id="PTHR10039">
    <property type="entry name" value="AMELOGENIN"/>
    <property type="match status" value="1"/>
</dbReference>
<dbReference type="EMBL" id="JAPQKH010000011">
    <property type="protein sequence ID" value="KAJ5081189.1"/>
    <property type="molecule type" value="Genomic_DNA"/>
</dbReference>
<sequence>MDAVCRFLTASAALCQMAWAVHERDEERRFKQEADLANSFIGLRHTIHSLQHTASAIADEDTALAQTCLKVGHNILIRLDRSEKSVHPIHDQGSRLGDIWTQDVVEAFALRLVDLIRQYQAIYSPSDVLIRDERVLSSFRHNVPQVQQSITNKERQGRQPIQFESQSSMRNMPSFPESLVIDVRILKSSRASRPLNASVDLLNEFILDTLAFKEMFDRDANVAKAHVETLDWIFSENSYQGPTEEDFRHGLSAWLQVNDCNPIYWIVGKPGSGKSTLMKYLYEHPVTYDRLKHWAGTLPVLTAGFYSWASGSKEQRSKRGLFRSLMYQLLSLSHDLIPGTFPKLWAKISTMTSKERIALHLEWDEDELQEAFSLFIKSSLSKMKICLFIDGLDEFEEDHQELIGFFKELAFHSNVKLCLSSRPWATIEKAFQNIGPNVKLQEITKNDLCQYATGRLRDNVVVRRCLGRDKLGTDALLRAIVDRASGVFLWIKLAVDDILKDSAPEKGVSYLKDTVDQLPADLDGLYEKLLFQDQTDIQIARAASFLFLIESRETVAEFVNDTSASALTVWELALALEEEDDYHTDGDVLQVSDSFVLERCNSTVECMKQRFAGLLSLQGEQKQDRPRILKFNDNKDNIEDGITSIRQLADSKVTFIHRTVRDWLRDDSVHKRLEQRREASFDPHLRLLRSYVLRLKKPMDEIEHHRRFDEWWPDVILAMTHSRYINSDPKKMQRYLLNQLNKTISWLWDAKTDPYDHWAAKAFGFFHVRKKAPPIWHPFLCLATKFGLTTYVSEELDACILQDTNRVLEKEMPTVDEKATPLLTYATEFLCSRQQTIYPLSDPHMVRNLLERPHRINPGPNHEYTDFETKIPMTSWVNLLRVLREAHRRGMIDYFDTDTSGIERWAQIVRLFVVSDANVNAVVEADSWDPEISMVDVIEMLADTYCHPELEQIKLMIGNM</sequence>
<name>A0A9W9EG75_9EURO</name>
<comment type="caution">
    <text evidence="5">The sequence shown here is derived from an EMBL/GenBank/DDBJ whole genome shotgun (WGS) entry which is preliminary data.</text>
</comment>
<dbReference type="InterPro" id="IPR027417">
    <property type="entry name" value="P-loop_NTPase"/>
</dbReference>
<evidence type="ECO:0008006" key="7">
    <source>
        <dbReference type="Google" id="ProtNLM"/>
    </source>
</evidence>
<evidence type="ECO:0000259" key="3">
    <source>
        <dbReference type="Pfam" id="PF24883"/>
    </source>
</evidence>
<organism evidence="5 6">
    <name type="scientific">Penicillium angulare</name>
    <dbReference type="NCBI Taxonomy" id="116970"/>
    <lineage>
        <taxon>Eukaryota</taxon>
        <taxon>Fungi</taxon>
        <taxon>Dikarya</taxon>
        <taxon>Ascomycota</taxon>
        <taxon>Pezizomycotina</taxon>
        <taxon>Eurotiomycetes</taxon>
        <taxon>Eurotiomycetidae</taxon>
        <taxon>Eurotiales</taxon>
        <taxon>Aspergillaceae</taxon>
        <taxon>Penicillium</taxon>
    </lineage>
</organism>
<reference evidence="5" key="1">
    <citation type="submission" date="2022-11" db="EMBL/GenBank/DDBJ databases">
        <authorList>
            <person name="Petersen C."/>
        </authorList>
    </citation>
    <scope>NUCLEOTIDE SEQUENCE</scope>
    <source>
        <strain evidence="5">IBT 30069</strain>
    </source>
</reference>
<keyword evidence="6" id="KW-1185">Reference proteome</keyword>
<protein>
    <recommendedName>
        <fullName evidence="7">NACHT domain-containing protein</fullName>
    </recommendedName>
</protein>
<evidence type="ECO:0000259" key="4">
    <source>
        <dbReference type="Pfam" id="PF25053"/>
    </source>
</evidence>
<evidence type="ECO:0000313" key="5">
    <source>
        <dbReference type="EMBL" id="KAJ5081189.1"/>
    </source>
</evidence>
<dbReference type="Proteomes" id="UP001149165">
    <property type="component" value="Unassembled WGS sequence"/>
</dbReference>
<dbReference type="AlphaFoldDB" id="A0A9W9EG75"/>
<keyword evidence="1" id="KW-0677">Repeat</keyword>
<accession>A0A9W9EG75</accession>
<dbReference type="PANTHER" id="PTHR10039:SF5">
    <property type="entry name" value="NACHT DOMAIN-CONTAINING PROTEIN"/>
    <property type="match status" value="1"/>
</dbReference>
<dbReference type="Gene3D" id="3.40.50.300">
    <property type="entry name" value="P-loop containing nucleotide triphosphate hydrolases"/>
    <property type="match status" value="1"/>
</dbReference>
<evidence type="ECO:0000256" key="1">
    <source>
        <dbReference type="ARBA" id="ARBA00022737"/>
    </source>
</evidence>
<dbReference type="InterPro" id="IPR056693">
    <property type="entry name" value="DUF7791"/>
</dbReference>
<feature type="chain" id="PRO_5040914819" description="NACHT domain-containing protein" evidence="2">
    <location>
        <begin position="21"/>
        <end position="960"/>
    </location>
</feature>
<dbReference type="Pfam" id="PF24883">
    <property type="entry name" value="NPHP3_N"/>
    <property type="match status" value="1"/>
</dbReference>
<dbReference type="InterPro" id="IPR056884">
    <property type="entry name" value="NPHP3-like_N"/>
</dbReference>
<proteinExistence type="predicted"/>
<dbReference type="SUPFAM" id="SSF52540">
    <property type="entry name" value="P-loop containing nucleoside triphosphate hydrolases"/>
    <property type="match status" value="1"/>
</dbReference>
<gene>
    <name evidence="5" type="ORF">N7456_013427</name>
</gene>
<evidence type="ECO:0000256" key="2">
    <source>
        <dbReference type="SAM" id="SignalP"/>
    </source>
</evidence>
<feature type="signal peptide" evidence="2">
    <location>
        <begin position="1"/>
        <end position="20"/>
    </location>
</feature>
<dbReference type="OrthoDB" id="443402at2759"/>
<feature type="domain" description="Nephrocystin 3-like N-terminal" evidence="3">
    <location>
        <begin position="252"/>
        <end position="422"/>
    </location>
</feature>
<dbReference type="Pfam" id="PF25053">
    <property type="entry name" value="DUF7791"/>
    <property type="match status" value="1"/>
</dbReference>
<keyword evidence="2" id="KW-0732">Signal</keyword>
<reference evidence="5" key="2">
    <citation type="journal article" date="2023" name="IMA Fungus">
        <title>Comparative genomic study of the Penicillium genus elucidates a diverse pangenome and 15 lateral gene transfer events.</title>
        <authorList>
            <person name="Petersen C."/>
            <person name="Sorensen T."/>
            <person name="Nielsen M.R."/>
            <person name="Sondergaard T.E."/>
            <person name="Sorensen J.L."/>
            <person name="Fitzpatrick D.A."/>
            <person name="Frisvad J.C."/>
            <person name="Nielsen K.L."/>
        </authorList>
    </citation>
    <scope>NUCLEOTIDE SEQUENCE</scope>
    <source>
        <strain evidence="5">IBT 30069</strain>
    </source>
</reference>
<evidence type="ECO:0000313" key="6">
    <source>
        <dbReference type="Proteomes" id="UP001149165"/>
    </source>
</evidence>
<feature type="domain" description="DUF7791" evidence="4">
    <location>
        <begin position="554"/>
        <end position="697"/>
    </location>
</feature>